<evidence type="ECO:0000313" key="3">
    <source>
        <dbReference type="Proteomes" id="UP000676336"/>
    </source>
</evidence>
<comment type="caution">
    <text evidence="2">The sequence shown here is derived from an EMBL/GenBank/DDBJ whole genome shotgun (WGS) entry which is preliminary data.</text>
</comment>
<evidence type="ECO:0000313" key="2">
    <source>
        <dbReference type="EMBL" id="CAF4403804.1"/>
    </source>
</evidence>
<dbReference type="Proteomes" id="UP000676336">
    <property type="component" value="Unassembled WGS sequence"/>
</dbReference>
<dbReference type="EMBL" id="CAJOBI010058232">
    <property type="protein sequence ID" value="CAF4403804.1"/>
    <property type="molecule type" value="Genomic_DNA"/>
</dbReference>
<accession>A0A8S2VX36</accession>
<feature type="non-terminal residue" evidence="2">
    <location>
        <position position="73"/>
    </location>
</feature>
<feature type="region of interest" description="Disordered" evidence="1">
    <location>
        <begin position="47"/>
        <end position="73"/>
    </location>
</feature>
<feature type="compositionally biased region" description="Low complexity" evidence="1">
    <location>
        <begin position="14"/>
        <end position="30"/>
    </location>
</feature>
<protein>
    <submittedName>
        <fullName evidence="2">Uncharacterized protein</fullName>
    </submittedName>
</protein>
<gene>
    <name evidence="2" type="ORF">SMN809_LOCUS30569</name>
</gene>
<feature type="compositionally biased region" description="Basic and acidic residues" evidence="1">
    <location>
        <begin position="1"/>
        <end position="13"/>
    </location>
</feature>
<dbReference type="AlphaFoldDB" id="A0A8S2VX36"/>
<reference evidence="2" key="1">
    <citation type="submission" date="2021-02" db="EMBL/GenBank/DDBJ databases">
        <authorList>
            <person name="Nowell W R."/>
        </authorList>
    </citation>
    <scope>NUCLEOTIDE SEQUENCE</scope>
</reference>
<sequence length="73" mass="8398">MIINDSNRRHTLDKNNNNNNNKIINSTTSTNSAVSRLHEFALIRNVRQDKSQSHQQRVKPSINNLPKSHVQIP</sequence>
<name>A0A8S2VX36_9BILA</name>
<feature type="region of interest" description="Disordered" evidence="1">
    <location>
        <begin position="1"/>
        <end position="30"/>
    </location>
</feature>
<evidence type="ECO:0000256" key="1">
    <source>
        <dbReference type="SAM" id="MobiDB-lite"/>
    </source>
</evidence>
<proteinExistence type="predicted"/>
<organism evidence="2 3">
    <name type="scientific">Rotaria magnacalcarata</name>
    <dbReference type="NCBI Taxonomy" id="392030"/>
    <lineage>
        <taxon>Eukaryota</taxon>
        <taxon>Metazoa</taxon>
        <taxon>Spiralia</taxon>
        <taxon>Gnathifera</taxon>
        <taxon>Rotifera</taxon>
        <taxon>Eurotatoria</taxon>
        <taxon>Bdelloidea</taxon>
        <taxon>Philodinida</taxon>
        <taxon>Philodinidae</taxon>
        <taxon>Rotaria</taxon>
    </lineage>
</organism>